<dbReference type="OrthoDB" id="5596422at2759"/>
<feature type="region of interest" description="Disordered" evidence="1">
    <location>
        <begin position="136"/>
        <end position="156"/>
    </location>
</feature>
<dbReference type="CDD" id="cd23814">
    <property type="entry name" value="UEV_AKTIP"/>
    <property type="match status" value="1"/>
</dbReference>
<dbReference type="Gene3D" id="3.10.110.10">
    <property type="entry name" value="Ubiquitin Conjugating Enzyme"/>
    <property type="match status" value="1"/>
</dbReference>
<feature type="region of interest" description="Disordered" evidence="1">
    <location>
        <begin position="210"/>
        <end position="238"/>
    </location>
</feature>
<evidence type="ECO:0000313" key="3">
    <source>
        <dbReference type="EMBL" id="KPI37260.1"/>
    </source>
</evidence>
<organism evidence="3 4">
    <name type="scientific">Cyphellophora attinorum</name>
    <dbReference type="NCBI Taxonomy" id="1664694"/>
    <lineage>
        <taxon>Eukaryota</taxon>
        <taxon>Fungi</taxon>
        <taxon>Dikarya</taxon>
        <taxon>Ascomycota</taxon>
        <taxon>Pezizomycotina</taxon>
        <taxon>Eurotiomycetes</taxon>
        <taxon>Chaetothyriomycetidae</taxon>
        <taxon>Chaetothyriales</taxon>
        <taxon>Cyphellophoraceae</taxon>
        <taxon>Cyphellophora</taxon>
    </lineage>
</organism>
<evidence type="ECO:0000313" key="4">
    <source>
        <dbReference type="Proteomes" id="UP000038010"/>
    </source>
</evidence>
<dbReference type="STRING" id="1664694.A0A0N1HPP5"/>
<dbReference type="AlphaFoldDB" id="A0A0N1HPP5"/>
<evidence type="ECO:0000256" key="1">
    <source>
        <dbReference type="SAM" id="MobiDB-lite"/>
    </source>
</evidence>
<comment type="caution">
    <text evidence="3">The sequence shown here is derived from an EMBL/GenBank/DDBJ whole genome shotgun (WGS) entry which is preliminary data.</text>
</comment>
<name>A0A0N1HPP5_9EURO</name>
<dbReference type="Pfam" id="PF00179">
    <property type="entry name" value="UQ_con"/>
    <property type="match status" value="1"/>
</dbReference>
<keyword evidence="4" id="KW-1185">Reference proteome</keyword>
<protein>
    <recommendedName>
        <fullName evidence="2">UBC core domain-containing protein</fullName>
    </recommendedName>
</protein>
<reference evidence="3 4" key="1">
    <citation type="submission" date="2015-06" db="EMBL/GenBank/DDBJ databases">
        <title>Draft genome of the ant-associated black yeast Phialophora attae CBS 131958.</title>
        <authorList>
            <person name="Moreno L.F."/>
            <person name="Stielow B.J."/>
            <person name="de Hoog S."/>
            <person name="Vicente V.A."/>
            <person name="Weiss V.A."/>
            <person name="de Vries M."/>
            <person name="Cruz L.M."/>
            <person name="Souza E.M."/>
        </authorList>
    </citation>
    <scope>NUCLEOTIDE SEQUENCE [LARGE SCALE GENOMIC DNA]</scope>
    <source>
        <strain evidence="3 4">CBS 131958</strain>
    </source>
</reference>
<sequence>MPLLLPSFRRQQRVLDFSHVERHHVEGVYVTLSPDSPADWVGVLFVRDGPYESAILRFTIHFPDDFPDVAPVITFSTDVFHPLVVPLTQYTFSAGTLDASTSASASDDARLPPGAFNLRHVFPGWFTRDQIVGSGQNADLNRGSSENHTQDPCATSATAENIADSSQTAINILKHLKEAFENASVLDNVEFGAVGNPSAWHAWRAYRGLSTTQTRGRSPSRSQEPERSPSSPKQMSDWNWEGVWESRVRNAVETSISEAGLFSNQSLVKFAKIDASQLKEIRQQIQTS</sequence>
<dbReference type="InterPro" id="IPR000608">
    <property type="entry name" value="UBC"/>
</dbReference>
<dbReference type="EMBL" id="LFJN01000025">
    <property type="protein sequence ID" value="KPI37260.1"/>
    <property type="molecule type" value="Genomic_DNA"/>
</dbReference>
<dbReference type="VEuPathDB" id="FungiDB:AB675_1523"/>
<dbReference type="PROSITE" id="PS50127">
    <property type="entry name" value="UBC_2"/>
    <property type="match status" value="1"/>
</dbReference>
<gene>
    <name evidence="3" type="ORF">AB675_1523</name>
</gene>
<dbReference type="InterPro" id="IPR016135">
    <property type="entry name" value="UBQ-conjugating_enzyme/RWD"/>
</dbReference>
<evidence type="ECO:0000259" key="2">
    <source>
        <dbReference type="PROSITE" id="PS50127"/>
    </source>
</evidence>
<dbReference type="GeneID" id="28733301"/>
<dbReference type="Proteomes" id="UP000038010">
    <property type="component" value="Unassembled WGS sequence"/>
</dbReference>
<accession>A0A0N1HPP5</accession>
<dbReference type="SUPFAM" id="SSF54495">
    <property type="entry name" value="UBC-like"/>
    <property type="match status" value="1"/>
</dbReference>
<dbReference type="RefSeq" id="XP_017997223.1">
    <property type="nucleotide sequence ID" value="XM_018141421.1"/>
</dbReference>
<proteinExistence type="predicted"/>
<feature type="compositionally biased region" description="Low complexity" evidence="1">
    <location>
        <begin position="215"/>
        <end position="232"/>
    </location>
</feature>
<feature type="domain" description="UBC core" evidence="2">
    <location>
        <begin position="8"/>
        <end position="168"/>
    </location>
</feature>